<proteinExistence type="predicted"/>
<dbReference type="Pfam" id="PF00650">
    <property type="entry name" value="CRAL_TRIO"/>
    <property type="match status" value="1"/>
</dbReference>
<dbReference type="AlphaFoldDB" id="A0AAV5TJ66"/>
<evidence type="ECO:0000313" key="2">
    <source>
        <dbReference type="EMBL" id="GMS94326.1"/>
    </source>
</evidence>
<sequence>MPTDEETVAELRSLVSDHLTPYYDTHFNLLRWIQGYPGVSIEKIAQRLRHHLILRSSCAWEVDSMHEKEKRSSHPLHSHWPIVNIGKSGIVPNTLVLIEQCGYIDYVEIFNRLSVPEIVKAKLHDAEATLHSVMEMEKETGEQASVIVVVDAEGIDYSKGLIDLVRGPMNTLSGFLLQHYVELASVIVVVNVPSWASTLWAMVKPLLPENSRMKLRILSSSNWREEIGTLVDPSGCPTFWNDSSNKEFQLVVERPMQLPPRSKPAVPTEKLEKLQVKAGQVHWMEYRLEQGDALTFRISSSANCGFTIVRAHDDDESDVFAMRTVFPLFPLMHGPVKMPIEDTVIAPESGTYKVWISNTRAWWSSLTIHHSIKVTKNNRS</sequence>
<dbReference type="InterPro" id="IPR036598">
    <property type="entry name" value="GOLD_dom_sf"/>
</dbReference>
<organism evidence="2 3">
    <name type="scientific">Pristionchus entomophagus</name>
    <dbReference type="NCBI Taxonomy" id="358040"/>
    <lineage>
        <taxon>Eukaryota</taxon>
        <taxon>Metazoa</taxon>
        <taxon>Ecdysozoa</taxon>
        <taxon>Nematoda</taxon>
        <taxon>Chromadorea</taxon>
        <taxon>Rhabditida</taxon>
        <taxon>Rhabditina</taxon>
        <taxon>Diplogasteromorpha</taxon>
        <taxon>Diplogasteroidea</taxon>
        <taxon>Neodiplogasteridae</taxon>
        <taxon>Pristionchus</taxon>
    </lineage>
</organism>
<evidence type="ECO:0000313" key="3">
    <source>
        <dbReference type="Proteomes" id="UP001432027"/>
    </source>
</evidence>
<dbReference type="PANTHER" id="PTHR47159">
    <property type="entry name" value="PROTEIN CBG07705-RELATED"/>
    <property type="match status" value="1"/>
</dbReference>
<dbReference type="Pfam" id="PF25883">
    <property type="entry name" value="F28H7_8_C"/>
    <property type="match status" value="1"/>
</dbReference>
<dbReference type="Proteomes" id="UP001432027">
    <property type="component" value="Unassembled WGS sequence"/>
</dbReference>
<dbReference type="CDD" id="cd00170">
    <property type="entry name" value="SEC14"/>
    <property type="match status" value="1"/>
</dbReference>
<dbReference type="PANTHER" id="PTHR47159:SF5">
    <property type="entry name" value="CRAL-TRIO DOMAIN-CONTAINING PROTEIN"/>
    <property type="match status" value="1"/>
</dbReference>
<dbReference type="SMART" id="SM00516">
    <property type="entry name" value="SEC14"/>
    <property type="match status" value="1"/>
</dbReference>
<dbReference type="InterPro" id="IPR001251">
    <property type="entry name" value="CRAL-TRIO_dom"/>
</dbReference>
<dbReference type="InterPro" id="IPR036865">
    <property type="entry name" value="CRAL-TRIO_dom_sf"/>
</dbReference>
<evidence type="ECO:0000259" key="1">
    <source>
        <dbReference type="PROSITE" id="PS50191"/>
    </source>
</evidence>
<keyword evidence="3" id="KW-1185">Reference proteome</keyword>
<reference evidence="2" key="1">
    <citation type="submission" date="2023-10" db="EMBL/GenBank/DDBJ databases">
        <title>Genome assembly of Pristionchus species.</title>
        <authorList>
            <person name="Yoshida K."/>
            <person name="Sommer R.J."/>
        </authorList>
    </citation>
    <scope>NUCLEOTIDE SEQUENCE</scope>
    <source>
        <strain evidence="2">RS0144</strain>
    </source>
</reference>
<comment type="caution">
    <text evidence="2">The sequence shown here is derived from an EMBL/GenBank/DDBJ whole genome shotgun (WGS) entry which is preliminary data.</text>
</comment>
<accession>A0AAV5TJ66</accession>
<dbReference type="SUPFAM" id="SSF101576">
    <property type="entry name" value="Supernatant protein factor (SPF), C-terminal domain"/>
    <property type="match status" value="1"/>
</dbReference>
<feature type="domain" description="CRAL-TRIO" evidence="1">
    <location>
        <begin position="96"/>
        <end position="248"/>
    </location>
</feature>
<dbReference type="PROSITE" id="PS50191">
    <property type="entry name" value="CRAL_TRIO"/>
    <property type="match status" value="1"/>
</dbReference>
<dbReference type="Gene3D" id="3.40.525.10">
    <property type="entry name" value="CRAL-TRIO lipid binding domain"/>
    <property type="match status" value="1"/>
</dbReference>
<dbReference type="SUPFAM" id="SSF52087">
    <property type="entry name" value="CRAL/TRIO domain"/>
    <property type="match status" value="1"/>
</dbReference>
<protein>
    <recommendedName>
        <fullName evidence="1">CRAL-TRIO domain-containing protein</fullName>
    </recommendedName>
</protein>
<name>A0AAV5TJ66_9BILA</name>
<gene>
    <name evidence="2" type="ORF">PENTCL1PPCAC_16501</name>
</gene>
<dbReference type="Gene3D" id="2.60.120.680">
    <property type="entry name" value="GOLD domain"/>
    <property type="match status" value="1"/>
</dbReference>
<dbReference type="InterPro" id="IPR058960">
    <property type="entry name" value="Ctg-1-like_C"/>
</dbReference>
<dbReference type="EMBL" id="BTSX01000004">
    <property type="protein sequence ID" value="GMS94326.1"/>
    <property type="molecule type" value="Genomic_DNA"/>
</dbReference>
<dbReference type="InterPro" id="IPR053302">
    <property type="entry name" value="CRAL-TRIO_domain"/>
</dbReference>